<keyword evidence="5" id="KW-1185">Reference proteome</keyword>
<proteinExistence type="predicted"/>
<comment type="subcellular location">
    <subcellularLocation>
        <location evidence="1">Cell envelope</location>
    </subcellularLocation>
</comment>
<dbReference type="Gene3D" id="3.40.50.2300">
    <property type="match status" value="2"/>
</dbReference>
<gene>
    <name evidence="4" type="ORF">H5V45_10760</name>
</gene>
<dbReference type="EMBL" id="JACKXE010000001">
    <property type="protein sequence ID" value="MBB6627801.1"/>
    <property type="molecule type" value="Genomic_DNA"/>
</dbReference>
<feature type="signal peptide" evidence="2">
    <location>
        <begin position="1"/>
        <end position="24"/>
    </location>
</feature>
<name>A0A7X0RGD3_9ACTN</name>
<sequence length="378" mass="38768">MTPTRLRPAAAIAAGTLLALTLSACGSSTDTASSDAAAGAPVDQAVIDAATAAVKAAREPITDFTAPSAPAGPIPTGELVSIVTALNAAPLPYDVGMISKAAFESLGLKADVLDGQGSPAGWDKAVRTALNANAKAIVMSAAEPSLVPEAAQAAAAQDVPFTTVFGCETPKPDGVSMEVPETREAEGKLLADWVMADSPEGAEVIVQTNAQFFCLAGEVEAFKAELAKGGAAFKVVEETEATPADQAGTAAVQKVAGLLRKHPDAHYFFTMQADWAPAFVQGLKSVGRDDVTGLFADSKWVIDLMRENPNLVAAGPNIEATAWIGVYATIAAMNGLEVPPMAAPVQLIDSENIGTDGDPTEPQYDLAGSWTSFLESGN</sequence>
<dbReference type="AlphaFoldDB" id="A0A7X0RGD3"/>
<dbReference type="InterPro" id="IPR050555">
    <property type="entry name" value="Bact_Solute-Bind_Prot2"/>
</dbReference>
<accession>A0A7X0RGD3</accession>
<evidence type="ECO:0000313" key="5">
    <source>
        <dbReference type="Proteomes" id="UP000523955"/>
    </source>
</evidence>
<evidence type="ECO:0000259" key="3">
    <source>
        <dbReference type="Pfam" id="PF13407"/>
    </source>
</evidence>
<evidence type="ECO:0000256" key="1">
    <source>
        <dbReference type="ARBA" id="ARBA00004196"/>
    </source>
</evidence>
<dbReference type="PANTHER" id="PTHR30036">
    <property type="entry name" value="D-XYLOSE-BINDING PERIPLASMIC PROTEIN"/>
    <property type="match status" value="1"/>
</dbReference>
<dbReference type="InterPro" id="IPR028082">
    <property type="entry name" value="Peripla_BP_I"/>
</dbReference>
<reference evidence="4 5" key="1">
    <citation type="submission" date="2020-08" db="EMBL/GenBank/DDBJ databases">
        <authorList>
            <person name="Seo M.-J."/>
        </authorList>
    </citation>
    <scope>NUCLEOTIDE SEQUENCE [LARGE SCALE GENOMIC DNA]</scope>
    <source>
        <strain evidence="4 5">KIGAM211</strain>
    </source>
</reference>
<feature type="chain" id="PRO_5038404321" evidence="2">
    <location>
        <begin position="25"/>
        <end position="378"/>
    </location>
</feature>
<dbReference type="RefSeq" id="WP_185252925.1">
    <property type="nucleotide sequence ID" value="NZ_JACKXE010000001.1"/>
</dbReference>
<protein>
    <submittedName>
        <fullName evidence="4">Sugar ABC transporter substrate-binding protein</fullName>
    </submittedName>
</protein>
<keyword evidence="2" id="KW-0732">Signal</keyword>
<dbReference type="InterPro" id="IPR025997">
    <property type="entry name" value="SBP_2_dom"/>
</dbReference>
<dbReference type="GO" id="GO:0030288">
    <property type="term" value="C:outer membrane-bounded periplasmic space"/>
    <property type="evidence" value="ECO:0007669"/>
    <property type="project" value="TreeGrafter"/>
</dbReference>
<dbReference type="SUPFAM" id="SSF53822">
    <property type="entry name" value="Periplasmic binding protein-like I"/>
    <property type="match status" value="1"/>
</dbReference>
<evidence type="ECO:0000313" key="4">
    <source>
        <dbReference type="EMBL" id="MBB6627801.1"/>
    </source>
</evidence>
<dbReference type="Proteomes" id="UP000523955">
    <property type="component" value="Unassembled WGS sequence"/>
</dbReference>
<evidence type="ECO:0000256" key="2">
    <source>
        <dbReference type="SAM" id="SignalP"/>
    </source>
</evidence>
<organism evidence="4 5">
    <name type="scientific">Nocardioides luti</name>
    <dbReference type="NCBI Taxonomy" id="2761101"/>
    <lineage>
        <taxon>Bacteria</taxon>
        <taxon>Bacillati</taxon>
        <taxon>Actinomycetota</taxon>
        <taxon>Actinomycetes</taxon>
        <taxon>Propionibacteriales</taxon>
        <taxon>Nocardioidaceae</taxon>
        <taxon>Nocardioides</taxon>
    </lineage>
</organism>
<dbReference type="PROSITE" id="PS51257">
    <property type="entry name" value="PROKAR_LIPOPROTEIN"/>
    <property type="match status" value="1"/>
</dbReference>
<dbReference type="Pfam" id="PF13407">
    <property type="entry name" value="Peripla_BP_4"/>
    <property type="match status" value="1"/>
</dbReference>
<dbReference type="GO" id="GO:0030246">
    <property type="term" value="F:carbohydrate binding"/>
    <property type="evidence" value="ECO:0007669"/>
    <property type="project" value="TreeGrafter"/>
</dbReference>
<dbReference type="PANTHER" id="PTHR30036:SF8">
    <property type="entry name" value="ABC-TYPE SUGAR TRANSPORT SYSTEM PERIPLASMIC COMPONENT-LIKE PROTEIN"/>
    <property type="match status" value="1"/>
</dbReference>
<feature type="domain" description="Periplasmic binding protein" evidence="3">
    <location>
        <begin position="100"/>
        <end position="335"/>
    </location>
</feature>
<comment type="caution">
    <text evidence="4">The sequence shown here is derived from an EMBL/GenBank/DDBJ whole genome shotgun (WGS) entry which is preliminary data.</text>
</comment>